<accession>A0A8S5QJ75</accession>
<evidence type="ECO:0000313" key="1">
    <source>
        <dbReference type="EMBL" id="DAE18580.1"/>
    </source>
</evidence>
<organism evidence="1">
    <name type="scientific">Myoviridae sp. ctxym25</name>
    <dbReference type="NCBI Taxonomy" id="2825210"/>
    <lineage>
        <taxon>Viruses</taxon>
        <taxon>Duplodnaviria</taxon>
        <taxon>Heunggongvirae</taxon>
        <taxon>Uroviricota</taxon>
        <taxon>Caudoviricetes</taxon>
    </lineage>
</organism>
<protein>
    <submittedName>
        <fullName evidence="1">Uncharacterized protein</fullName>
    </submittedName>
</protein>
<sequence length="106" mass="11620">MSGCGTGTAKAFKVIGILQPGIVDGTFVYKELIFSKDNNHVIHTATHDFMPIVKAGYHHLVTQLDAFTTAGSRTLKRCGGCTSTFTVKRKMIARKKLQLIVHTLKT</sequence>
<reference evidence="1" key="1">
    <citation type="journal article" date="2021" name="Proc. Natl. Acad. Sci. U.S.A.">
        <title>A Catalog of Tens of Thousands of Viruses from Human Metagenomes Reveals Hidden Associations with Chronic Diseases.</title>
        <authorList>
            <person name="Tisza M.J."/>
            <person name="Buck C.B."/>
        </authorList>
    </citation>
    <scope>NUCLEOTIDE SEQUENCE</scope>
    <source>
        <strain evidence="1">Ctxym25</strain>
    </source>
</reference>
<proteinExistence type="predicted"/>
<name>A0A8S5QJ75_9CAUD</name>
<dbReference type="EMBL" id="BK015658">
    <property type="protein sequence ID" value="DAE18580.1"/>
    <property type="molecule type" value="Genomic_DNA"/>
</dbReference>